<evidence type="ECO:0000313" key="3">
    <source>
        <dbReference type="EMBL" id="MFC4905156.1"/>
    </source>
</evidence>
<feature type="region of interest" description="Disordered" evidence="1">
    <location>
        <begin position="238"/>
        <end position="309"/>
    </location>
</feature>
<keyword evidence="2" id="KW-0812">Transmembrane</keyword>
<protein>
    <submittedName>
        <fullName evidence="3">Uncharacterized protein</fullName>
    </submittedName>
</protein>
<keyword evidence="2" id="KW-0472">Membrane</keyword>
<reference evidence="4" key="1">
    <citation type="journal article" date="2019" name="Int. J. Syst. Evol. Microbiol.">
        <title>The Global Catalogue of Microorganisms (GCM) 10K type strain sequencing project: providing services to taxonomists for standard genome sequencing and annotation.</title>
        <authorList>
            <consortium name="The Broad Institute Genomics Platform"/>
            <consortium name="The Broad Institute Genome Sequencing Center for Infectious Disease"/>
            <person name="Wu L."/>
            <person name="Ma J."/>
        </authorList>
    </citation>
    <scope>NUCLEOTIDE SEQUENCE [LARGE SCALE GENOMIC DNA]</scope>
    <source>
        <strain evidence="4">CGMCC 4.6946</strain>
    </source>
</reference>
<evidence type="ECO:0000256" key="1">
    <source>
        <dbReference type="SAM" id="MobiDB-lite"/>
    </source>
</evidence>
<proteinExistence type="predicted"/>
<dbReference type="Proteomes" id="UP001595797">
    <property type="component" value="Unassembled WGS sequence"/>
</dbReference>
<keyword evidence="2" id="KW-1133">Transmembrane helix</keyword>
<feature type="region of interest" description="Disordered" evidence="1">
    <location>
        <begin position="33"/>
        <end position="61"/>
    </location>
</feature>
<gene>
    <name evidence="3" type="ORF">ACFPCS_16425</name>
</gene>
<dbReference type="EMBL" id="JBHSIW010000025">
    <property type="protein sequence ID" value="MFC4905156.1"/>
    <property type="molecule type" value="Genomic_DNA"/>
</dbReference>
<feature type="compositionally biased region" description="Low complexity" evidence="1">
    <location>
        <begin position="39"/>
        <end position="59"/>
    </location>
</feature>
<feature type="compositionally biased region" description="Basic and acidic residues" evidence="1">
    <location>
        <begin position="285"/>
        <end position="309"/>
    </location>
</feature>
<sequence length="309" mass="32847">MIWVSSSAVLAVVCALSLYWVVPRLQHRRGASVAAQAQDTGTDPAGAASAAEESPPQAAVPFPESRRRRITMATTDTVSPSSGTARRPGTLRVRRGRAGLFLAGCTALLAALLTAVVAPFSAAVSWPWPVFLLLLAVGSVLALRYLAVQDRAARRGAATVPAATVDPHAPRGDVALFDNEDGALEQLPAEQLPGERLPAAHDEPAEDLDLPAEHEQPRVPPAFTVEELRAEALRVARESADPGRTWEPVPVPRPTYAEAPVVERPAPEPLPVPEQPASSSSSLKDAVRTGEERGRAALDLDDVLKRRRA</sequence>
<comment type="caution">
    <text evidence="3">The sequence shown here is derived from an EMBL/GenBank/DDBJ whole genome shotgun (WGS) entry which is preliminary data.</text>
</comment>
<keyword evidence="4" id="KW-1185">Reference proteome</keyword>
<evidence type="ECO:0000313" key="4">
    <source>
        <dbReference type="Proteomes" id="UP001595797"/>
    </source>
</evidence>
<feature type="transmembrane region" description="Helical" evidence="2">
    <location>
        <begin position="100"/>
        <end position="120"/>
    </location>
</feature>
<evidence type="ECO:0000256" key="2">
    <source>
        <dbReference type="SAM" id="Phobius"/>
    </source>
</evidence>
<feature type="transmembrane region" description="Helical" evidence="2">
    <location>
        <begin position="126"/>
        <end position="147"/>
    </location>
</feature>
<dbReference type="RefSeq" id="WP_277549945.1">
    <property type="nucleotide sequence ID" value="NZ_JARAMH010000002.1"/>
</dbReference>
<accession>A0ABV9TNL9</accession>
<organism evidence="3 4">
    <name type="scientific">Kocuria oceani</name>
    <dbReference type="NCBI Taxonomy" id="988827"/>
    <lineage>
        <taxon>Bacteria</taxon>
        <taxon>Bacillati</taxon>
        <taxon>Actinomycetota</taxon>
        <taxon>Actinomycetes</taxon>
        <taxon>Micrococcales</taxon>
        <taxon>Micrococcaceae</taxon>
        <taxon>Kocuria</taxon>
    </lineage>
</organism>
<feature type="transmembrane region" description="Helical" evidence="2">
    <location>
        <begin position="6"/>
        <end position="22"/>
    </location>
</feature>
<name>A0ABV9TNL9_9MICC</name>